<keyword evidence="2" id="KW-0017">Alkaloid metabolism</keyword>
<dbReference type="InterPro" id="IPR029063">
    <property type="entry name" value="SAM-dependent_MTases_sf"/>
</dbReference>
<gene>
    <name evidence="7" type="ORF">OSTQU699_LOCUS3333</name>
</gene>
<dbReference type="InterPro" id="IPR020803">
    <property type="entry name" value="MeTfrase_dom"/>
</dbReference>
<comment type="pathway">
    <text evidence="1">Alkaloid biosynthesis.</text>
</comment>
<reference evidence="7" key="1">
    <citation type="submission" date="2020-12" db="EMBL/GenBank/DDBJ databases">
        <authorList>
            <person name="Iha C."/>
        </authorList>
    </citation>
    <scope>NUCLEOTIDE SEQUENCE</scope>
</reference>
<evidence type="ECO:0000256" key="1">
    <source>
        <dbReference type="ARBA" id="ARBA00004913"/>
    </source>
</evidence>
<evidence type="ECO:0000313" key="8">
    <source>
        <dbReference type="Proteomes" id="UP000708148"/>
    </source>
</evidence>
<keyword evidence="8" id="KW-1185">Reference proteome</keyword>
<accession>A0A8S1IV42</accession>
<dbReference type="PANTHER" id="PTHR44068">
    <property type="entry name" value="ZGC:194242"/>
    <property type="match status" value="1"/>
</dbReference>
<evidence type="ECO:0000259" key="6">
    <source>
        <dbReference type="SMART" id="SM00828"/>
    </source>
</evidence>
<keyword evidence="5" id="KW-0949">S-adenosyl-L-methionine</keyword>
<comment type="caution">
    <text evidence="7">The sequence shown here is derived from an EMBL/GenBank/DDBJ whole genome shotgun (WGS) entry which is preliminary data.</text>
</comment>
<dbReference type="InterPro" id="IPR050447">
    <property type="entry name" value="Erg6_SMT_methyltransf"/>
</dbReference>
<dbReference type="EMBL" id="CAJHUC010000736">
    <property type="protein sequence ID" value="CAD7697972.1"/>
    <property type="molecule type" value="Genomic_DNA"/>
</dbReference>
<proteinExistence type="predicted"/>
<organism evidence="7 8">
    <name type="scientific">Ostreobium quekettii</name>
    <dbReference type="NCBI Taxonomy" id="121088"/>
    <lineage>
        <taxon>Eukaryota</taxon>
        <taxon>Viridiplantae</taxon>
        <taxon>Chlorophyta</taxon>
        <taxon>core chlorophytes</taxon>
        <taxon>Ulvophyceae</taxon>
        <taxon>TCBD clade</taxon>
        <taxon>Bryopsidales</taxon>
        <taxon>Ostreobineae</taxon>
        <taxon>Ostreobiaceae</taxon>
        <taxon>Ostreobium</taxon>
    </lineage>
</organism>
<dbReference type="CDD" id="cd02440">
    <property type="entry name" value="AdoMet_MTases"/>
    <property type="match status" value="1"/>
</dbReference>
<evidence type="ECO:0000313" key="7">
    <source>
        <dbReference type="EMBL" id="CAD7697972.1"/>
    </source>
</evidence>
<protein>
    <recommendedName>
        <fullName evidence="6">Polyketide synthase-like methyltransferase domain-containing protein</fullName>
    </recommendedName>
</protein>
<name>A0A8S1IV42_9CHLO</name>
<evidence type="ECO:0000256" key="4">
    <source>
        <dbReference type="ARBA" id="ARBA00022679"/>
    </source>
</evidence>
<evidence type="ECO:0000256" key="5">
    <source>
        <dbReference type="ARBA" id="ARBA00022691"/>
    </source>
</evidence>
<dbReference type="PANTHER" id="PTHR44068:SF11">
    <property type="entry name" value="GERANYL DIPHOSPHATE 2-C-METHYLTRANSFERASE"/>
    <property type="match status" value="1"/>
</dbReference>
<dbReference type="SMART" id="SM00828">
    <property type="entry name" value="PKS_MT"/>
    <property type="match status" value="1"/>
</dbReference>
<sequence length="289" mass="32375">MASLSEGNTAETVADRAKEQYDSEKMMTFYQLVMGGGGYDIHYGIYREEGWGVQEASRATTDFMMSLMDWMRPLGEDSKVLDIGSGHGGAMHAMVQKYGCHVHGHNLSEEQNRFNMEECKRLGILEKVSTSVGNVNDGLPADWEGAYDFVHSCEVFCHVADKAHLLKEVCRVLKPGGILVFSDIMGADDASEELLKPFTDHNATLKMGRPKAYIEQLKESGLVYVAWVDMSHHLKKFFLQMVEQIDKHTDALLSTGSTTEYLNNWKSGLTNRADKHAAFAWGFFCARKP</sequence>
<keyword evidence="4" id="KW-0808">Transferase</keyword>
<dbReference type="GO" id="GO:0008168">
    <property type="term" value="F:methyltransferase activity"/>
    <property type="evidence" value="ECO:0007669"/>
    <property type="project" value="UniProtKB-KW"/>
</dbReference>
<evidence type="ECO:0000256" key="3">
    <source>
        <dbReference type="ARBA" id="ARBA00022603"/>
    </source>
</evidence>
<feature type="domain" description="Polyketide synthase-like methyltransferase" evidence="6">
    <location>
        <begin position="63"/>
        <end position="280"/>
    </location>
</feature>
<dbReference type="GO" id="GO:0032259">
    <property type="term" value="P:methylation"/>
    <property type="evidence" value="ECO:0007669"/>
    <property type="project" value="UniProtKB-KW"/>
</dbReference>
<keyword evidence="3" id="KW-0489">Methyltransferase</keyword>
<dbReference type="Proteomes" id="UP000708148">
    <property type="component" value="Unassembled WGS sequence"/>
</dbReference>
<dbReference type="Gene3D" id="3.40.50.150">
    <property type="entry name" value="Vaccinia Virus protein VP39"/>
    <property type="match status" value="1"/>
</dbReference>
<dbReference type="SUPFAM" id="SSF53335">
    <property type="entry name" value="S-adenosyl-L-methionine-dependent methyltransferases"/>
    <property type="match status" value="1"/>
</dbReference>
<dbReference type="GO" id="GO:0009820">
    <property type="term" value="P:alkaloid metabolic process"/>
    <property type="evidence" value="ECO:0007669"/>
    <property type="project" value="UniProtKB-KW"/>
</dbReference>
<dbReference type="OrthoDB" id="8300214at2759"/>
<evidence type="ECO:0000256" key="2">
    <source>
        <dbReference type="ARBA" id="ARBA00022589"/>
    </source>
</evidence>
<dbReference type="Pfam" id="PF13489">
    <property type="entry name" value="Methyltransf_23"/>
    <property type="match status" value="1"/>
</dbReference>
<dbReference type="AlphaFoldDB" id="A0A8S1IV42"/>